<dbReference type="RefSeq" id="WP_106168954.1">
    <property type="nucleotide sequence ID" value="NZ_JAVKZF010000004.1"/>
</dbReference>
<dbReference type="Gene3D" id="3.40.630.30">
    <property type="match status" value="1"/>
</dbReference>
<reference evidence="4 5" key="1">
    <citation type="journal article" date="2019" name="Genome Biol. Evol.">
        <title>Day and night: Metabolic profiles and evolutionary relationships of six axenic non-marine cyanobacteria.</title>
        <authorList>
            <person name="Will S.E."/>
            <person name="Henke P."/>
            <person name="Boedeker C."/>
            <person name="Huang S."/>
            <person name="Brinkmann H."/>
            <person name="Rohde M."/>
            <person name="Jarek M."/>
            <person name="Friedl T."/>
            <person name="Seufert S."/>
            <person name="Schumacher M."/>
            <person name="Overmann J."/>
            <person name="Neumann-Schaal M."/>
            <person name="Petersen J."/>
        </authorList>
    </citation>
    <scope>NUCLEOTIDE SEQUENCE [LARGE SCALE GENOMIC DNA]</scope>
    <source>
        <strain evidence="4 5">SAG 39.79</strain>
    </source>
</reference>
<organism evidence="4 5">
    <name type="scientific">Chroococcidiopsis cubana SAG 39.79</name>
    <dbReference type="NCBI Taxonomy" id="388085"/>
    <lineage>
        <taxon>Bacteria</taxon>
        <taxon>Bacillati</taxon>
        <taxon>Cyanobacteriota</taxon>
        <taxon>Cyanophyceae</taxon>
        <taxon>Chroococcidiopsidales</taxon>
        <taxon>Chroococcidiopsidaceae</taxon>
        <taxon>Chroococcidiopsis</taxon>
    </lineage>
</organism>
<protein>
    <submittedName>
        <fullName evidence="4">N-acetyltransferase</fullName>
    </submittedName>
</protein>
<evidence type="ECO:0000313" key="4">
    <source>
        <dbReference type="EMBL" id="RUT01435.1"/>
    </source>
</evidence>
<sequence length="155" mass="17693">MAAKTLTIREAIKQDEPIIAEYLYQIAVELGFPSSSIRQDWLEKTIRFIDYARCELRYKGFVVEQDNKIIGSASCQILELYPMVSEQYQKGYIWGVYVEPSYRRQGIATELMQEAMTYLKEIGCTKAVLHASDQGKLLYSGLGCVESNEMVISLI</sequence>
<keyword evidence="2" id="KW-0012">Acyltransferase</keyword>
<keyword evidence="1" id="KW-0808">Transferase</keyword>
<dbReference type="InterPro" id="IPR000182">
    <property type="entry name" value="GNAT_dom"/>
</dbReference>
<dbReference type="Proteomes" id="UP000282574">
    <property type="component" value="Unassembled WGS sequence"/>
</dbReference>
<dbReference type="EMBL" id="RSCK01000125">
    <property type="protein sequence ID" value="RUT01435.1"/>
    <property type="molecule type" value="Genomic_DNA"/>
</dbReference>
<evidence type="ECO:0000256" key="1">
    <source>
        <dbReference type="ARBA" id="ARBA00022679"/>
    </source>
</evidence>
<feature type="domain" description="N-acetyltransferase" evidence="3">
    <location>
        <begin position="6"/>
        <end position="155"/>
    </location>
</feature>
<dbReference type="PROSITE" id="PS51186">
    <property type="entry name" value="GNAT"/>
    <property type="match status" value="1"/>
</dbReference>
<evidence type="ECO:0000259" key="3">
    <source>
        <dbReference type="PROSITE" id="PS51186"/>
    </source>
</evidence>
<dbReference type="PANTHER" id="PTHR43072:SF23">
    <property type="entry name" value="UPF0039 PROTEIN C11D3.02C"/>
    <property type="match status" value="1"/>
</dbReference>
<dbReference type="SUPFAM" id="SSF55729">
    <property type="entry name" value="Acyl-CoA N-acyltransferases (Nat)"/>
    <property type="match status" value="1"/>
</dbReference>
<dbReference type="AlphaFoldDB" id="A0AB37U9B8"/>
<evidence type="ECO:0000256" key="2">
    <source>
        <dbReference type="ARBA" id="ARBA00023315"/>
    </source>
</evidence>
<dbReference type="InterPro" id="IPR016181">
    <property type="entry name" value="Acyl_CoA_acyltransferase"/>
</dbReference>
<dbReference type="Pfam" id="PF00583">
    <property type="entry name" value="Acetyltransf_1"/>
    <property type="match status" value="1"/>
</dbReference>
<gene>
    <name evidence="4" type="ORF">DSM107010_65290</name>
</gene>
<dbReference type="PANTHER" id="PTHR43072">
    <property type="entry name" value="N-ACETYLTRANSFERASE"/>
    <property type="match status" value="1"/>
</dbReference>
<dbReference type="CDD" id="cd04301">
    <property type="entry name" value="NAT_SF"/>
    <property type="match status" value="1"/>
</dbReference>
<accession>A0AB37U9B8</accession>
<keyword evidence="5" id="KW-1185">Reference proteome</keyword>
<comment type="caution">
    <text evidence="4">The sequence shown here is derived from an EMBL/GenBank/DDBJ whole genome shotgun (WGS) entry which is preliminary data.</text>
</comment>
<dbReference type="GO" id="GO:0016747">
    <property type="term" value="F:acyltransferase activity, transferring groups other than amino-acyl groups"/>
    <property type="evidence" value="ECO:0007669"/>
    <property type="project" value="InterPro"/>
</dbReference>
<evidence type="ECO:0000313" key="5">
    <source>
        <dbReference type="Proteomes" id="UP000282574"/>
    </source>
</evidence>
<name>A0AB37U9B8_9CYAN</name>
<proteinExistence type="predicted"/>